<sequence>MIHIIFRYIGFLLVVGFLFSSCTDLEEEVIDEIISADINDVKQSGEKLLAATYDKGEGIFCNYSGIWCLQQMTTDETVLPVRGEDWRDGGNWKTLHEFTWDAYSVKPEGNWNNLNGAIAQALTTIDVLENSEEANRDMFLAEARCLWALYTYYLADLFGQVPYRDPANIDFAVLPDILTAEEAVNKCIAIVEICIPDLVALGDNGTHAGRFTKEGAYALLAHMYLNKAVYDDRYNESSAFEFTTTKYMDSVIFYCDKIISGASFSLEDDYFQIFDVDNQYNKEHIFSIIQVATGDNRGQNDFTYLAMGRNQKANPDNNRGSNATCTTPEYYALWDNNRSDPRFRKYTLKNGGEVFKNDGTDYSLPYDGVFHFNRGFQEGQQYGPIITDGAFEMDPSDASRVLVQQLYTEKTPDLLMDFTRELHFDAAYDAAFTQNQINRGVRIFKHEYDAENTRSNGGVDIPVFRLGQVYTMRAEAKFRNGDVSGALDDINLLRSSRWSVDIDGHPFYGQTLSVLTEEILYNEISYELYWEAQRRQEMIRFGKFEEAYTAKPASEPFRRVFAIPQSELDVNVDLRQNKGYD</sequence>
<evidence type="ECO:0000313" key="8">
    <source>
        <dbReference type="EMBL" id="GAF05500.1"/>
    </source>
</evidence>
<dbReference type="PROSITE" id="PS51257">
    <property type="entry name" value="PROKAR_LIPOPROTEIN"/>
    <property type="match status" value="1"/>
</dbReference>
<evidence type="ECO:0000256" key="5">
    <source>
        <dbReference type="ARBA" id="ARBA00023237"/>
    </source>
</evidence>
<dbReference type="OrthoDB" id="9783641at2"/>
<dbReference type="SUPFAM" id="SSF48452">
    <property type="entry name" value="TPR-like"/>
    <property type="match status" value="1"/>
</dbReference>
<dbReference type="eggNOG" id="COG3637">
    <property type="taxonomic scope" value="Bacteria"/>
</dbReference>
<dbReference type="STRING" id="869213.GCA_000517085_02841"/>
<evidence type="ECO:0000256" key="1">
    <source>
        <dbReference type="ARBA" id="ARBA00004442"/>
    </source>
</evidence>
<dbReference type="AlphaFoldDB" id="W7Y3P9"/>
<dbReference type="Pfam" id="PF14322">
    <property type="entry name" value="SusD-like_3"/>
    <property type="match status" value="1"/>
</dbReference>
<dbReference type="Gene3D" id="1.25.40.390">
    <property type="match status" value="1"/>
</dbReference>
<dbReference type="InterPro" id="IPR033985">
    <property type="entry name" value="SusD-like_N"/>
</dbReference>
<dbReference type="Pfam" id="PF07980">
    <property type="entry name" value="SusD_RagB"/>
    <property type="match status" value="1"/>
</dbReference>
<protein>
    <submittedName>
        <fullName evidence="8">SusD family protein</fullName>
    </submittedName>
</protein>
<evidence type="ECO:0000259" key="7">
    <source>
        <dbReference type="Pfam" id="PF14322"/>
    </source>
</evidence>
<comment type="similarity">
    <text evidence="2">Belongs to the SusD family.</text>
</comment>
<comment type="caution">
    <text evidence="8">The sequence shown here is derived from an EMBL/GenBank/DDBJ whole genome shotgun (WGS) entry which is preliminary data.</text>
</comment>
<evidence type="ECO:0000256" key="3">
    <source>
        <dbReference type="ARBA" id="ARBA00022729"/>
    </source>
</evidence>
<proteinExistence type="inferred from homology"/>
<keyword evidence="9" id="KW-1185">Reference proteome</keyword>
<feature type="domain" description="RagB/SusD" evidence="6">
    <location>
        <begin position="282"/>
        <end position="549"/>
    </location>
</feature>
<evidence type="ECO:0000313" key="9">
    <source>
        <dbReference type="Proteomes" id="UP000019402"/>
    </source>
</evidence>
<keyword evidence="5" id="KW-0998">Cell outer membrane</keyword>
<name>W7Y3P9_9BACT</name>
<dbReference type="EMBL" id="BAMD01000091">
    <property type="protein sequence ID" value="GAF05500.1"/>
    <property type="molecule type" value="Genomic_DNA"/>
</dbReference>
<dbReference type="InterPro" id="IPR011990">
    <property type="entry name" value="TPR-like_helical_dom_sf"/>
</dbReference>
<accession>W7Y3P9</accession>
<evidence type="ECO:0000259" key="6">
    <source>
        <dbReference type="Pfam" id="PF07980"/>
    </source>
</evidence>
<dbReference type="InterPro" id="IPR012944">
    <property type="entry name" value="SusD_RagB_dom"/>
</dbReference>
<keyword evidence="3" id="KW-0732">Signal</keyword>
<gene>
    <name evidence="8" type="ORF">JCM21142_104237</name>
</gene>
<organism evidence="8 9">
    <name type="scientific">Saccharicrinis fermentans DSM 9555 = JCM 21142</name>
    <dbReference type="NCBI Taxonomy" id="869213"/>
    <lineage>
        <taxon>Bacteria</taxon>
        <taxon>Pseudomonadati</taxon>
        <taxon>Bacteroidota</taxon>
        <taxon>Bacteroidia</taxon>
        <taxon>Marinilabiliales</taxon>
        <taxon>Marinilabiliaceae</taxon>
        <taxon>Saccharicrinis</taxon>
    </lineage>
</organism>
<dbReference type="RefSeq" id="WP_052343209.1">
    <property type="nucleotide sequence ID" value="NZ_BAMD01000091.1"/>
</dbReference>
<keyword evidence="4" id="KW-0472">Membrane</keyword>
<reference evidence="8 9" key="1">
    <citation type="journal article" date="2014" name="Genome Announc.">
        <title>Draft Genome Sequence of Cytophaga fermentans JCM 21142T, a Facultative Anaerobe Isolated from Marine Mud.</title>
        <authorList>
            <person name="Starns D."/>
            <person name="Oshima K."/>
            <person name="Suda W."/>
            <person name="Iino T."/>
            <person name="Yuki M."/>
            <person name="Inoue J."/>
            <person name="Kitamura K."/>
            <person name="Iida T."/>
            <person name="Darby A."/>
            <person name="Hattori M."/>
            <person name="Ohkuma M."/>
        </authorList>
    </citation>
    <scope>NUCLEOTIDE SEQUENCE [LARGE SCALE GENOMIC DNA]</scope>
    <source>
        <strain evidence="8 9">JCM 21142</strain>
    </source>
</reference>
<dbReference type="GO" id="GO:0009279">
    <property type="term" value="C:cell outer membrane"/>
    <property type="evidence" value="ECO:0007669"/>
    <property type="project" value="UniProtKB-SubCell"/>
</dbReference>
<dbReference type="Proteomes" id="UP000019402">
    <property type="component" value="Unassembled WGS sequence"/>
</dbReference>
<evidence type="ECO:0000256" key="4">
    <source>
        <dbReference type="ARBA" id="ARBA00023136"/>
    </source>
</evidence>
<comment type="subcellular location">
    <subcellularLocation>
        <location evidence="1">Cell outer membrane</location>
    </subcellularLocation>
</comment>
<evidence type="ECO:0000256" key="2">
    <source>
        <dbReference type="ARBA" id="ARBA00006275"/>
    </source>
</evidence>
<feature type="domain" description="SusD-like N-terminal" evidence="7">
    <location>
        <begin position="87"/>
        <end position="225"/>
    </location>
</feature>